<dbReference type="Proteomes" id="UP000799757">
    <property type="component" value="Unassembled WGS sequence"/>
</dbReference>
<gene>
    <name evidence="2" type="ORF">K505DRAFT_159990</name>
</gene>
<dbReference type="EMBL" id="MU001828">
    <property type="protein sequence ID" value="KAF2796529.1"/>
    <property type="molecule type" value="Genomic_DNA"/>
</dbReference>
<feature type="region of interest" description="Disordered" evidence="1">
    <location>
        <begin position="22"/>
        <end position="82"/>
    </location>
</feature>
<feature type="compositionally biased region" description="Basic and acidic residues" evidence="1">
    <location>
        <begin position="33"/>
        <end position="53"/>
    </location>
</feature>
<sequence length="128" mass="13985">MSRFLAFQNPSLRTLATTLQGVCRQGARKRRRTIESRRIHEEKPRGASDETTYKQRSRARHQPSGAGASGSSPTCALSTGPPPTKPLSLALSFIFLCERTCTPVRAATSFIEAPKSRRAITWALVAAS</sequence>
<protein>
    <submittedName>
        <fullName evidence="2">Uncharacterized protein</fullName>
    </submittedName>
</protein>
<proteinExistence type="predicted"/>
<dbReference type="AlphaFoldDB" id="A0A6A6XJA3"/>
<evidence type="ECO:0000313" key="2">
    <source>
        <dbReference type="EMBL" id="KAF2796529.1"/>
    </source>
</evidence>
<keyword evidence="3" id="KW-1185">Reference proteome</keyword>
<evidence type="ECO:0000313" key="3">
    <source>
        <dbReference type="Proteomes" id="UP000799757"/>
    </source>
</evidence>
<reference evidence="2" key="1">
    <citation type="journal article" date="2020" name="Stud. Mycol.">
        <title>101 Dothideomycetes genomes: a test case for predicting lifestyles and emergence of pathogens.</title>
        <authorList>
            <person name="Haridas S."/>
            <person name="Albert R."/>
            <person name="Binder M."/>
            <person name="Bloem J."/>
            <person name="Labutti K."/>
            <person name="Salamov A."/>
            <person name="Andreopoulos B."/>
            <person name="Baker S."/>
            <person name="Barry K."/>
            <person name="Bills G."/>
            <person name="Bluhm B."/>
            <person name="Cannon C."/>
            <person name="Castanera R."/>
            <person name="Culley D."/>
            <person name="Daum C."/>
            <person name="Ezra D."/>
            <person name="Gonzalez J."/>
            <person name="Henrissat B."/>
            <person name="Kuo A."/>
            <person name="Liang C."/>
            <person name="Lipzen A."/>
            <person name="Lutzoni F."/>
            <person name="Magnuson J."/>
            <person name="Mondo S."/>
            <person name="Nolan M."/>
            <person name="Ohm R."/>
            <person name="Pangilinan J."/>
            <person name="Park H.-J."/>
            <person name="Ramirez L."/>
            <person name="Alfaro M."/>
            <person name="Sun H."/>
            <person name="Tritt A."/>
            <person name="Yoshinaga Y."/>
            <person name="Zwiers L.-H."/>
            <person name="Turgeon B."/>
            <person name="Goodwin S."/>
            <person name="Spatafora J."/>
            <person name="Crous P."/>
            <person name="Grigoriev I."/>
        </authorList>
    </citation>
    <scope>NUCLEOTIDE SEQUENCE</scope>
    <source>
        <strain evidence="2">CBS 109.77</strain>
    </source>
</reference>
<name>A0A6A6XJA3_9PLEO</name>
<organism evidence="2 3">
    <name type="scientific">Melanomma pulvis-pyrius CBS 109.77</name>
    <dbReference type="NCBI Taxonomy" id="1314802"/>
    <lineage>
        <taxon>Eukaryota</taxon>
        <taxon>Fungi</taxon>
        <taxon>Dikarya</taxon>
        <taxon>Ascomycota</taxon>
        <taxon>Pezizomycotina</taxon>
        <taxon>Dothideomycetes</taxon>
        <taxon>Pleosporomycetidae</taxon>
        <taxon>Pleosporales</taxon>
        <taxon>Melanommataceae</taxon>
        <taxon>Melanomma</taxon>
    </lineage>
</organism>
<accession>A0A6A6XJA3</accession>
<evidence type="ECO:0000256" key="1">
    <source>
        <dbReference type="SAM" id="MobiDB-lite"/>
    </source>
</evidence>